<dbReference type="AlphaFoldDB" id="A0A7I8K910"/>
<feature type="compositionally biased region" description="Low complexity" evidence="2">
    <location>
        <begin position="207"/>
        <end position="217"/>
    </location>
</feature>
<keyword evidence="6" id="KW-1185">Reference proteome</keyword>
<accession>A0A7I8K910</accession>
<dbReference type="Proteomes" id="UP000663760">
    <property type="component" value="Chromosome 3"/>
</dbReference>
<keyword evidence="1" id="KW-0479">Metal-binding</keyword>
<dbReference type="InterPro" id="IPR000315">
    <property type="entry name" value="Znf_B-box"/>
</dbReference>
<evidence type="ECO:0000256" key="2">
    <source>
        <dbReference type="SAM" id="MobiDB-lite"/>
    </source>
</evidence>
<reference evidence="5" key="1">
    <citation type="submission" date="2020-02" db="EMBL/GenBank/DDBJ databases">
        <authorList>
            <person name="Scholz U."/>
            <person name="Mascher M."/>
            <person name="Fiebig A."/>
        </authorList>
    </citation>
    <scope>NUCLEOTIDE SEQUENCE</scope>
</reference>
<organism evidence="5 6">
    <name type="scientific">Spirodela intermedia</name>
    <name type="common">Intermediate duckweed</name>
    <dbReference type="NCBI Taxonomy" id="51605"/>
    <lineage>
        <taxon>Eukaryota</taxon>
        <taxon>Viridiplantae</taxon>
        <taxon>Streptophyta</taxon>
        <taxon>Embryophyta</taxon>
        <taxon>Tracheophyta</taxon>
        <taxon>Spermatophyta</taxon>
        <taxon>Magnoliopsida</taxon>
        <taxon>Liliopsida</taxon>
        <taxon>Araceae</taxon>
        <taxon>Lemnoideae</taxon>
        <taxon>Spirodela</taxon>
    </lineage>
</organism>
<evidence type="ECO:0000313" key="6">
    <source>
        <dbReference type="Proteomes" id="UP000663760"/>
    </source>
</evidence>
<sequence length="247" mass="27285">MESRCQGPLWVFSLLSGKFFVPCSSHEDVKKNEKNVFCLDCCAPICLHCRRHLHRAHRLLQVRRYVYQEVVQVEDCEELFDCSSIQSYITNKAKVVFLNQRPQSRPLKSSGSWCISCQRNLQRPYHFCSLGCKVEYLVRYEGHSGLPGPAVEGEQMTPSGVLGGGACLRASSGSSGVWGAWRALCNASNCTATTEGSVTRKKKRTRGAAATAPLIAAGRSDIPRSSRKPTPSPSSRRKGAPSRSPFF</sequence>
<dbReference type="InterPro" id="IPR006734">
    <property type="entry name" value="PLATZ"/>
</dbReference>
<feature type="chain" id="PRO_5029910932" description="B box-type domain-containing protein" evidence="3">
    <location>
        <begin position="26"/>
        <end position="247"/>
    </location>
</feature>
<dbReference type="OrthoDB" id="10503360at2759"/>
<keyword evidence="3" id="KW-0732">Signal</keyword>
<feature type="region of interest" description="Disordered" evidence="2">
    <location>
        <begin position="195"/>
        <end position="247"/>
    </location>
</feature>
<name>A0A7I8K910_SPIIN</name>
<dbReference type="Pfam" id="PF04640">
    <property type="entry name" value="PLATZ"/>
    <property type="match status" value="1"/>
</dbReference>
<evidence type="ECO:0000256" key="1">
    <source>
        <dbReference type="PROSITE-ProRule" id="PRU00024"/>
    </source>
</evidence>
<feature type="signal peptide" evidence="3">
    <location>
        <begin position="1"/>
        <end position="25"/>
    </location>
</feature>
<dbReference type="SUPFAM" id="SSF57845">
    <property type="entry name" value="B-box zinc-binding domain"/>
    <property type="match status" value="1"/>
</dbReference>
<evidence type="ECO:0000256" key="3">
    <source>
        <dbReference type="SAM" id="SignalP"/>
    </source>
</evidence>
<gene>
    <name evidence="5" type="ORF">SI8410_03004371</name>
</gene>
<evidence type="ECO:0000313" key="5">
    <source>
        <dbReference type="EMBL" id="CAA7393647.1"/>
    </source>
</evidence>
<dbReference type="GO" id="GO:0008270">
    <property type="term" value="F:zinc ion binding"/>
    <property type="evidence" value="ECO:0007669"/>
    <property type="project" value="UniProtKB-KW"/>
</dbReference>
<dbReference type="EMBL" id="LR746266">
    <property type="protein sequence ID" value="CAA7393647.1"/>
    <property type="molecule type" value="Genomic_DNA"/>
</dbReference>
<keyword evidence="1" id="KW-0862">Zinc</keyword>
<evidence type="ECO:0000259" key="4">
    <source>
        <dbReference type="PROSITE" id="PS50119"/>
    </source>
</evidence>
<dbReference type="PROSITE" id="PS50119">
    <property type="entry name" value="ZF_BBOX"/>
    <property type="match status" value="1"/>
</dbReference>
<keyword evidence="1" id="KW-0863">Zinc-finger</keyword>
<dbReference type="PANTHER" id="PTHR31065:SF78">
    <property type="entry name" value="B BOX-TYPE DOMAIN-CONTAINING PROTEIN"/>
    <property type="match status" value="1"/>
</dbReference>
<dbReference type="PANTHER" id="PTHR31065">
    <property type="entry name" value="PLATZ TRANSCRIPTION FACTOR FAMILY PROTEIN"/>
    <property type="match status" value="1"/>
</dbReference>
<proteinExistence type="predicted"/>
<protein>
    <recommendedName>
        <fullName evidence="4">B box-type domain-containing protein</fullName>
    </recommendedName>
</protein>
<feature type="domain" description="B box-type" evidence="4">
    <location>
        <begin position="18"/>
        <end position="62"/>
    </location>
</feature>